<comment type="similarity">
    <text evidence="1">Belongs to the peptidase C1 family.</text>
</comment>
<name>A0AAD9JMB8_9ANNE</name>
<evidence type="ECO:0000256" key="2">
    <source>
        <dbReference type="ARBA" id="ARBA00023157"/>
    </source>
</evidence>
<keyword evidence="2" id="KW-1015">Disulfide bond</keyword>
<dbReference type="PROSITE" id="PS00640">
    <property type="entry name" value="THIOL_PROTEASE_ASN"/>
    <property type="match status" value="1"/>
</dbReference>
<dbReference type="GO" id="GO:0006508">
    <property type="term" value="P:proteolysis"/>
    <property type="evidence" value="ECO:0007669"/>
    <property type="project" value="InterPro"/>
</dbReference>
<evidence type="ECO:0000313" key="5">
    <source>
        <dbReference type="Proteomes" id="UP001208570"/>
    </source>
</evidence>
<dbReference type="SUPFAM" id="SSF54001">
    <property type="entry name" value="Cysteine proteinases"/>
    <property type="match status" value="1"/>
</dbReference>
<dbReference type="CDD" id="cd02620">
    <property type="entry name" value="Peptidase_C1A_CathepsinB"/>
    <property type="match status" value="1"/>
</dbReference>
<gene>
    <name evidence="4" type="ORF">LSH36_229g01023</name>
</gene>
<reference evidence="4" key="1">
    <citation type="journal article" date="2023" name="Mol. Biol. Evol.">
        <title>Third-Generation Sequencing Reveals the Adaptive Role of the Epigenome in Three Deep-Sea Polychaetes.</title>
        <authorList>
            <person name="Perez M."/>
            <person name="Aroh O."/>
            <person name="Sun Y."/>
            <person name="Lan Y."/>
            <person name="Juniper S.K."/>
            <person name="Young C.R."/>
            <person name="Angers B."/>
            <person name="Qian P.Y."/>
        </authorList>
    </citation>
    <scope>NUCLEOTIDE SEQUENCE</scope>
    <source>
        <strain evidence="4">P08H-3</strain>
    </source>
</reference>
<dbReference type="Pfam" id="PF00112">
    <property type="entry name" value="Peptidase_C1"/>
    <property type="match status" value="1"/>
</dbReference>
<dbReference type="InterPro" id="IPR000668">
    <property type="entry name" value="Peptidase_C1A_C"/>
</dbReference>
<evidence type="ECO:0000256" key="1">
    <source>
        <dbReference type="ARBA" id="ARBA00008455"/>
    </source>
</evidence>
<dbReference type="PANTHER" id="PTHR12411">
    <property type="entry name" value="CYSTEINE PROTEASE FAMILY C1-RELATED"/>
    <property type="match status" value="1"/>
</dbReference>
<evidence type="ECO:0000313" key="4">
    <source>
        <dbReference type="EMBL" id="KAK2155853.1"/>
    </source>
</evidence>
<dbReference type="InterPro" id="IPR025660">
    <property type="entry name" value="Pept_his_AS"/>
</dbReference>
<feature type="domain" description="Peptidase C1A papain C-terminal" evidence="3">
    <location>
        <begin position="78"/>
        <end position="325"/>
    </location>
</feature>
<dbReference type="InterPro" id="IPR038765">
    <property type="entry name" value="Papain-like_cys_pep_sf"/>
</dbReference>
<sequence>MAMPEYNWKCTQKTCLVRDELLQHVNANSRRFGWHATNYTFLWGMTLEDGIKYRLGTFKPHSLVQSMTSLRIRDVSDVPTTFDARKEWPSYVHPILDQGNCGSSWALSTASVAADRLTLHSQGAYSDMLSAQQILDCDIDYKQKGCEGGHLDRAWWYMRTIGVVSEPCYPYNSAITQVRGKCSLPRYMMRLSATSCPSGSRGLKSPVYQVAPPYKISPNEKEIMKEIMENGPVQALMHVKEDFFLYKNGVYHHSLPADFLPPNRHKTGYHSVKILGWGTDYSTGKPLKYWLCANSWGLEWGERGYFRILRGVNESEIESFIIGVWGKVNGRELRRHNRRTSLRQRLRHSRRRLRHRRHLMRRWRS</sequence>
<keyword evidence="5" id="KW-1185">Reference proteome</keyword>
<comment type="caution">
    <text evidence="4">The sequence shown here is derived from an EMBL/GenBank/DDBJ whole genome shotgun (WGS) entry which is preliminary data.</text>
</comment>
<protein>
    <recommendedName>
        <fullName evidence="3">Peptidase C1A papain C-terminal domain-containing protein</fullName>
    </recommendedName>
</protein>
<dbReference type="AlphaFoldDB" id="A0AAD9JMB8"/>
<dbReference type="InterPro" id="IPR025661">
    <property type="entry name" value="Pept_asp_AS"/>
</dbReference>
<dbReference type="SMART" id="SM00645">
    <property type="entry name" value="Pept_C1"/>
    <property type="match status" value="1"/>
</dbReference>
<dbReference type="InterPro" id="IPR013128">
    <property type="entry name" value="Peptidase_C1A"/>
</dbReference>
<evidence type="ECO:0000259" key="3">
    <source>
        <dbReference type="SMART" id="SM00645"/>
    </source>
</evidence>
<dbReference type="Proteomes" id="UP001208570">
    <property type="component" value="Unassembled WGS sequence"/>
</dbReference>
<dbReference type="GO" id="GO:0008234">
    <property type="term" value="F:cysteine-type peptidase activity"/>
    <property type="evidence" value="ECO:0007669"/>
    <property type="project" value="InterPro"/>
</dbReference>
<dbReference type="PROSITE" id="PS00639">
    <property type="entry name" value="THIOL_PROTEASE_HIS"/>
    <property type="match status" value="1"/>
</dbReference>
<dbReference type="EMBL" id="JAODUP010000229">
    <property type="protein sequence ID" value="KAK2155853.1"/>
    <property type="molecule type" value="Genomic_DNA"/>
</dbReference>
<dbReference type="Gene3D" id="3.90.70.10">
    <property type="entry name" value="Cysteine proteinases"/>
    <property type="match status" value="1"/>
</dbReference>
<dbReference type="PRINTS" id="PR00705">
    <property type="entry name" value="PAPAIN"/>
</dbReference>
<accession>A0AAD9JMB8</accession>
<proteinExistence type="inferred from homology"/>
<organism evidence="4 5">
    <name type="scientific">Paralvinella palmiformis</name>
    <dbReference type="NCBI Taxonomy" id="53620"/>
    <lineage>
        <taxon>Eukaryota</taxon>
        <taxon>Metazoa</taxon>
        <taxon>Spiralia</taxon>
        <taxon>Lophotrochozoa</taxon>
        <taxon>Annelida</taxon>
        <taxon>Polychaeta</taxon>
        <taxon>Sedentaria</taxon>
        <taxon>Canalipalpata</taxon>
        <taxon>Terebellida</taxon>
        <taxon>Terebelliformia</taxon>
        <taxon>Alvinellidae</taxon>
        <taxon>Paralvinella</taxon>
    </lineage>
</organism>